<name>A0A512JHY9_9HYPH</name>
<sequence length="220" mass="24411">MRMPRTTDRRPNMPAQPTIRFHRGDLPADFDPGPAIAIDTETLGLNPHRDRLCVVQISRGDGNAEVVQIVPGGPEPVNLKRVLGDPAVQTIFHFARFDLAVLYRAFGVMPGPVYCTKIASKLARTYTDRHGLKDVVREMVGVELSKQQQSSDWGADTLSQAQLDYAASDVLYLHAARDRLNTMLAREGRTDLAQACFDFLPTRARLDLAGWAEADIFAHT</sequence>
<dbReference type="AlphaFoldDB" id="A0A512JHY9"/>
<dbReference type="PANTHER" id="PTHR47649:SF1">
    <property type="entry name" value="RIBONUCLEASE D"/>
    <property type="match status" value="1"/>
</dbReference>
<feature type="region of interest" description="Disordered" evidence="1">
    <location>
        <begin position="1"/>
        <end position="24"/>
    </location>
</feature>
<dbReference type="Proteomes" id="UP000321750">
    <property type="component" value="Unassembled WGS sequence"/>
</dbReference>
<gene>
    <name evidence="3" type="ORF">MGN01_14090</name>
</gene>
<dbReference type="InterPro" id="IPR051086">
    <property type="entry name" value="RNase_D-like"/>
</dbReference>
<dbReference type="SUPFAM" id="SSF53098">
    <property type="entry name" value="Ribonuclease H-like"/>
    <property type="match status" value="1"/>
</dbReference>
<dbReference type="SMART" id="SM00474">
    <property type="entry name" value="35EXOc"/>
    <property type="match status" value="1"/>
</dbReference>
<organism evidence="3 4">
    <name type="scientific">Methylobacterium gnaphalii</name>
    <dbReference type="NCBI Taxonomy" id="1010610"/>
    <lineage>
        <taxon>Bacteria</taxon>
        <taxon>Pseudomonadati</taxon>
        <taxon>Pseudomonadota</taxon>
        <taxon>Alphaproteobacteria</taxon>
        <taxon>Hyphomicrobiales</taxon>
        <taxon>Methylobacteriaceae</taxon>
        <taxon>Methylobacterium</taxon>
    </lineage>
</organism>
<dbReference type="GO" id="GO:0006139">
    <property type="term" value="P:nucleobase-containing compound metabolic process"/>
    <property type="evidence" value="ECO:0007669"/>
    <property type="project" value="InterPro"/>
</dbReference>
<keyword evidence="3" id="KW-0269">Exonuclease</keyword>
<evidence type="ECO:0000313" key="4">
    <source>
        <dbReference type="Proteomes" id="UP000321750"/>
    </source>
</evidence>
<dbReference type="InterPro" id="IPR012337">
    <property type="entry name" value="RNaseH-like_sf"/>
</dbReference>
<evidence type="ECO:0000313" key="3">
    <source>
        <dbReference type="EMBL" id="GEP09564.1"/>
    </source>
</evidence>
<dbReference type="PANTHER" id="PTHR47649">
    <property type="entry name" value="RIBONUCLEASE D"/>
    <property type="match status" value="1"/>
</dbReference>
<dbReference type="Gene3D" id="3.30.420.10">
    <property type="entry name" value="Ribonuclease H-like superfamily/Ribonuclease H"/>
    <property type="match status" value="1"/>
</dbReference>
<reference evidence="3 4" key="1">
    <citation type="submission" date="2019-07" db="EMBL/GenBank/DDBJ databases">
        <title>Whole genome shotgun sequence of Methylobacterium gnaphalii NBRC 107716.</title>
        <authorList>
            <person name="Hosoyama A."/>
            <person name="Uohara A."/>
            <person name="Ohji S."/>
            <person name="Ichikawa N."/>
        </authorList>
    </citation>
    <scope>NUCLEOTIDE SEQUENCE [LARGE SCALE GENOMIC DNA]</scope>
    <source>
        <strain evidence="3 4">NBRC 107716</strain>
    </source>
</reference>
<dbReference type="Pfam" id="PF01612">
    <property type="entry name" value="DNA_pol_A_exo1"/>
    <property type="match status" value="1"/>
</dbReference>
<keyword evidence="3" id="KW-0540">Nuclease</keyword>
<proteinExistence type="predicted"/>
<dbReference type="GO" id="GO:0003676">
    <property type="term" value="F:nucleic acid binding"/>
    <property type="evidence" value="ECO:0007669"/>
    <property type="project" value="InterPro"/>
</dbReference>
<evidence type="ECO:0000259" key="2">
    <source>
        <dbReference type="SMART" id="SM00474"/>
    </source>
</evidence>
<comment type="caution">
    <text evidence="3">The sequence shown here is derived from an EMBL/GenBank/DDBJ whole genome shotgun (WGS) entry which is preliminary data.</text>
</comment>
<dbReference type="InterPro" id="IPR036397">
    <property type="entry name" value="RNaseH_sf"/>
</dbReference>
<dbReference type="GO" id="GO:0008408">
    <property type="term" value="F:3'-5' exonuclease activity"/>
    <property type="evidence" value="ECO:0007669"/>
    <property type="project" value="InterPro"/>
</dbReference>
<accession>A0A512JHY9</accession>
<keyword evidence="3" id="KW-0378">Hydrolase</keyword>
<dbReference type="EMBL" id="BJZV01000006">
    <property type="protein sequence ID" value="GEP09564.1"/>
    <property type="molecule type" value="Genomic_DNA"/>
</dbReference>
<feature type="compositionally biased region" description="Basic and acidic residues" evidence="1">
    <location>
        <begin position="1"/>
        <end position="11"/>
    </location>
</feature>
<keyword evidence="4" id="KW-1185">Reference proteome</keyword>
<evidence type="ECO:0000256" key="1">
    <source>
        <dbReference type="SAM" id="MobiDB-lite"/>
    </source>
</evidence>
<feature type="domain" description="3'-5' exonuclease" evidence="2">
    <location>
        <begin position="17"/>
        <end position="185"/>
    </location>
</feature>
<protein>
    <submittedName>
        <fullName evidence="3">3'-5' exonuclease</fullName>
    </submittedName>
</protein>
<dbReference type="InterPro" id="IPR002562">
    <property type="entry name" value="3'-5'_exonuclease_dom"/>
</dbReference>
<dbReference type="CDD" id="cd06142">
    <property type="entry name" value="RNaseD_exo"/>
    <property type="match status" value="1"/>
</dbReference>